<dbReference type="SUPFAM" id="SSF48371">
    <property type="entry name" value="ARM repeat"/>
    <property type="match status" value="1"/>
</dbReference>
<name>T1JAW7_STRMM</name>
<dbReference type="GO" id="GO:0005524">
    <property type="term" value="F:ATP binding"/>
    <property type="evidence" value="ECO:0007669"/>
    <property type="project" value="InterPro"/>
</dbReference>
<dbReference type="Proteomes" id="UP000014500">
    <property type="component" value="Unassembled WGS sequence"/>
</dbReference>
<dbReference type="PANTHER" id="PTHR12984:SF6">
    <property type="entry name" value="SCY1-LIKE PROTEIN 2"/>
    <property type="match status" value="1"/>
</dbReference>
<dbReference type="eggNOG" id="KOG2137">
    <property type="taxonomic scope" value="Eukaryota"/>
</dbReference>
<reference evidence="5" key="1">
    <citation type="submission" date="2011-05" db="EMBL/GenBank/DDBJ databases">
        <authorList>
            <person name="Richards S.R."/>
            <person name="Qu J."/>
            <person name="Jiang H."/>
            <person name="Jhangiani S.N."/>
            <person name="Agravi P."/>
            <person name="Goodspeed R."/>
            <person name="Gross S."/>
            <person name="Mandapat C."/>
            <person name="Jackson L."/>
            <person name="Mathew T."/>
            <person name="Pu L."/>
            <person name="Thornton R."/>
            <person name="Saada N."/>
            <person name="Wilczek-Boney K.B."/>
            <person name="Lee S."/>
            <person name="Kovar C."/>
            <person name="Wu Y."/>
            <person name="Scherer S.E."/>
            <person name="Worley K.C."/>
            <person name="Muzny D.M."/>
            <person name="Gibbs R."/>
        </authorList>
    </citation>
    <scope>NUCLEOTIDE SEQUENCE</scope>
    <source>
        <strain evidence="5">Brora</strain>
    </source>
</reference>
<dbReference type="PhylomeDB" id="T1JAW7"/>
<feature type="region of interest" description="Disordered" evidence="2">
    <location>
        <begin position="807"/>
        <end position="836"/>
    </location>
</feature>
<dbReference type="InterPro" id="IPR000719">
    <property type="entry name" value="Prot_kinase_dom"/>
</dbReference>
<dbReference type="PROSITE" id="PS50011">
    <property type="entry name" value="PROTEIN_KINASE_DOM"/>
    <property type="match status" value="1"/>
</dbReference>
<comment type="similarity">
    <text evidence="1">Belongs to the protein kinase superfamily.</text>
</comment>
<dbReference type="InterPro" id="IPR051177">
    <property type="entry name" value="CIK-Related_Protein"/>
</dbReference>
<keyword evidence="5" id="KW-1185">Reference proteome</keyword>
<dbReference type="InterPro" id="IPR011009">
    <property type="entry name" value="Kinase-like_dom_sf"/>
</dbReference>
<dbReference type="EMBL" id="JH432006">
    <property type="status" value="NOT_ANNOTATED_CDS"/>
    <property type="molecule type" value="Genomic_DNA"/>
</dbReference>
<accession>T1JAW7</accession>
<dbReference type="Gene3D" id="1.25.10.10">
    <property type="entry name" value="Leucine-rich Repeat Variant"/>
    <property type="match status" value="1"/>
</dbReference>
<feature type="domain" description="Protein kinase" evidence="3">
    <location>
        <begin position="31"/>
        <end position="324"/>
    </location>
</feature>
<dbReference type="EnsemblMetazoa" id="SMAR010891-RA">
    <property type="protein sequence ID" value="SMAR010891-PA"/>
    <property type="gene ID" value="SMAR010891"/>
</dbReference>
<dbReference type="InterPro" id="IPR016024">
    <property type="entry name" value="ARM-type_fold"/>
</dbReference>
<dbReference type="PANTHER" id="PTHR12984">
    <property type="entry name" value="SCY1-RELATED S/T PROTEIN KINASE-LIKE"/>
    <property type="match status" value="1"/>
</dbReference>
<dbReference type="SMART" id="SM00220">
    <property type="entry name" value="S_TKc"/>
    <property type="match status" value="1"/>
</dbReference>
<evidence type="ECO:0000259" key="3">
    <source>
        <dbReference type="PROSITE" id="PS50011"/>
    </source>
</evidence>
<dbReference type="FunFam" id="3.30.200.20:FF:000179">
    <property type="entry name" value="SCY1 like pseudokinase 2"/>
    <property type="match status" value="1"/>
</dbReference>
<evidence type="ECO:0000313" key="5">
    <source>
        <dbReference type="Proteomes" id="UP000014500"/>
    </source>
</evidence>
<reference evidence="4" key="2">
    <citation type="submission" date="2015-02" db="UniProtKB">
        <authorList>
            <consortium name="EnsemblMetazoa"/>
        </authorList>
    </citation>
    <scope>IDENTIFICATION</scope>
</reference>
<evidence type="ECO:0000256" key="1">
    <source>
        <dbReference type="ARBA" id="ARBA00038349"/>
    </source>
</evidence>
<sequence length="836" mass="94466">MDVFNKLRNTVSSTVSQLSGVLPGNPVTREFEATRHIGSYGPGLLWKIYSGFKKSTKQEAAIFVFEKKLLEKYVKSDRFLILDILRKGVSQLTRLRHPKILTVQHPLEESRDCLAFATEPVFLSLANALGQHENMPMPLSSEIKEYKLYEVEIKYGILQLAESLTFLHNDVRLVHRNICPESIIINKNGAWKIAGFDFCVMNTNSPDKPAVYPFHEWDPEIHVHAQPNLDFLAPEYALTLSCDTSSDMFSLGVLVYTIFNDGKVPFCNNGNFKMFKQNSCELKCLPGSILNAIPSTLRDYEKMLLNVTPEVRPDAHQFTKIDFFEDVGAKTLQYLDSLFQWDNLQKSHFYKGLPTIINKMPKRVNLYRILPCLLKEFRNIEMVPFVLPNVLLIAEDSTPKEFQRSILPDLKPIFKIEEPIQIMLIFLQKMDVLLTKTPPEDIRNHVLPLLYSALESNAQPIQELCLSIIPGFAHLVEYSAMKNALLPRIKNVCINTSYLSVRVNCLICIGKLLEHLDKWLVLDDVLPILQEIPSKEPAVLMGILGIYKLTMTHKKLGLTKEVMATKILPFLVPLSIENGLTLNQFNAVIALVKEMIQQVETEHRNKLQQLNSIQHEQRSTLEMSKFQAANKDELISGIATKPIHELDSMFEGLGLGSFLEEKDVCKVASGFSPTNDDPMSKLASQSLSLEDKQRLVREQEMQQRLKTEKNRIQPMMTASPMLNSNPVIGAKPKDLTDTLIQSNLQTMSRNYPTPFTMVQHRPMAAFPSPNWQVGQPIGIAPFPRMAAPGPVRPDLSAFDNLLNKSSFSSISTNNMKSVSSKPVSSLSKSDISDLLS</sequence>
<evidence type="ECO:0000256" key="2">
    <source>
        <dbReference type="SAM" id="MobiDB-lite"/>
    </source>
</evidence>
<feature type="compositionally biased region" description="Low complexity" evidence="2">
    <location>
        <begin position="816"/>
        <end position="836"/>
    </location>
</feature>
<evidence type="ECO:0000313" key="4">
    <source>
        <dbReference type="EnsemblMetazoa" id="SMAR010891-PA"/>
    </source>
</evidence>
<organism evidence="4 5">
    <name type="scientific">Strigamia maritima</name>
    <name type="common">European centipede</name>
    <name type="synonym">Geophilus maritimus</name>
    <dbReference type="NCBI Taxonomy" id="126957"/>
    <lineage>
        <taxon>Eukaryota</taxon>
        <taxon>Metazoa</taxon>
        <taxon>Ecdysozoa</taxon>
        <taxon>Arthropoda</taxon>
        <taxon>Myriapoda</taxon>
        <taxon>Chilopoda</taxon>
        <taxon>Pleurostigmophora</taxon>
        <taxon>Geophilomorpha</taxon>
        <taxon>Linotaeniidae</taxon>
        <taxon>Strigamia</taxon>
    </lineage>
</organism>
<dbReference type="Gene3D" id="1.10.510.10">
    <property type="entry name" value="Transferase(Phosphotransferase) domain 1"/>
    <property type="match status" value="1"/>
</dbReference>
<dbReference type="AlphaFoldDB" id="T1JAW7"/>
<dbReference type="Gene3D" id="3.30.200.20">
    <property type="entry name" value="Phosphorylase Kinase, domain 1"/>
    <property type="match status" value="1"/>
</dbReference>
<dbReference type="CDD" id="cd14011">
    <property type="entry name" value="PK_SCY1_like"/>
    <property type="match status" value="1"/>
</dbReference>
<dbReference type="Pfam" id="PF00069">
    <property type="entry name" value="Pkinase"/>
    <property type="match status" value="1"/>
</dbReference>
<dbReference type="SUPFAM" id="SSF56112">
    <property type="entry name" value="Protein kinase-like (PK-like)"/>
    <property type="match status" value="1"/>
</dbReference>
<dbReference type="InterPro" id="IPR011989">
    <property type="entry name" value="ARM-like"/>
</dbReference>
<dbReference type="OMA" id="MAHKCIP"/>
<dbReference type="HOGENOM" id="CLU_008724_2_0_1"/>
<protein>
    <recommendedName>
        <fullName evidence="3">Protein kinase domain-containing protein</fullName>
    </recommendedName>
</protein>
<dbReference type="GO" id="GO:0004672">
    <property type="term" value="F:protein kinase activity"/>
    <property type="evidence" value="ECO:0007669"/>
    <property type="project" value="InterPro"/>
</dbReference>
<proteinExistence type="inferred from homology"/>
<dbReference type="FunFam" id="1.25.10.10:FF:000189">
    <property type="entry name" value="SCY1-like pseudokinase 2"/>
    <property type="match status" value="1"/>
</dbReference>